<dbReference type="InterPro" id="IPR000093">
    <property type="entry name" value="DNA_Rcmb_RecR"/>
</dbReference>
<evidence type="ECO:0000256" key="3">
    <source>
        <dbReference type="ARBA" id="ARBA00022771"/>
    </source>
</evidence>
<proteinExistence type="inferred from homology"/>
<dbReference type="EMBL" id="PFBL01000005">
    <property type="protein sequence ID" value="PIR83369.1"/>
    <property type="molecule type" value="Genomic_DNA"/>
</dbReference>
<dbReference type="AlphaFoldDB" id="A0A2H0UAC9"/>
<comment type="caution">
    <text evidence="9">The sequence shown here is derived from an EMBL/GenBank/DDBJ whole genome shotgun (WGS) entry which is preliminary data.</text>
</comment>
<accession>A0A2H0UAC9</accession>
<dbReference type="HAMAP" id="MF_00017">
    <property type="entry name" value="RecR"/>
    <property type="match status" value="1"/>
</dbReference>
<dbReference type="PROSITE" id="PS50880">
    <property type="entry name" value="TOPRIM"/>
    <property type="match status" value="1"/>
</dbReference>
<comment type="function">
    <text evidence="7">May play a role in DNA repair. It seems to be involved in an RecBC-independent recombinational process of DNA repair. It may act with RecF and RecO.</text>
</comment>
<evidence type="ECO:0000256" key="7">
    <source>
        <dbReference type="HAMAP-Rule" id="MF_00017"/>
    </source>
</evidence>
<dbReference type="Proteomes" id="UP000230179">
    <property type="component" value="Unassembled WGS sequence"/>
</dbReference>
<keyword evidence="5 7" id="KW-0233">DNA recombination</keyword>
<protein>
    <recommendedName>
        <fullName evidence="7">Recombination protein RecR</fullName>
    </recommendedName>
</protein>
<keyword evidence="2 7" id="KW-0227">DNA damage</keyword>
<sequence>MDKIDELATALARLPGIGPRQAKRFVFHLLSVPSAERSRLAALIADLGARVHQCPDCRRFYNPASPRLRRAGGTDSEVCNYCSDSRRDDGLLLLVEKDQDLAAIERAGTYKGRYFVLGGVLTLTGKGGIREKELIAILEKRIRNGLKEVVLALSATSEGEHTTDHIRLMLAPYRDLIKTSLLGRGLATGSELEYSDAETLRAALSNRKET</sequence>
<comment type="similarity">
    <text evidence="7">Belongs to the RecR family.</text>
</comment>
<dbReference type="Gene3D" id="1.10.8.420">
    <property type="entry name" value="RecR Domain 1"/>
    <property type="match status" value="1"/>
</dbReference>
<evidence type="ECO:0000256" key="4">
    <source>
        <dbReference type="ARBA" id="ARBA00022833"/>
    </source>
</evidence>
<evidence type="ECO:0000256" key="5">
    <source>
        <dbReference type="ARBA" id="ARBA00023172"/>
    </source>
</evidence>
<keyword evidence="6 7" id="KW-0234">DNA repair</keyword>
<dbReference type="SUPFAM" id="SSF111304">
    <property type="entry name" value="Recombination protein RecR"/>
    <property type="match status" value="1"/>
</dbReference>
<evidence type="ECO:0000256" key="2">
    <source>
        <dbReference type="ARBA" id="ARBA00022763"/>
    </source>
</evidence>
<evidence type="ECO:0000256" key="6">
    <source>
        <dbReference type="ARBA" id="ARBA00023204"/>
    </source>
</evidence>
<dbReference type="PANTHER" id="PTHR30446">
    <property type="entry name" value="RECOMBINATION PROTEIN RECR"/>
    <property type="match status" value="1"/>
</dbReference>
<organism evidence="9 10">
    <name type="scientific">Candidatus Kaiserbacteria bacterium CG10_big_fil_rev_8_21_14_0_10_56_12</name>
    <dbReference type="NCBI Taxonomy" id="1974611"/>
    <lineage>
        <taxon>Bacteria</taxon>
        <taxon>Candidatus Kaiseribacteriota</taxon>
    </lineage>
</organism>
<keyword evidence="3 7" id="KW-0863">Zinc-finger</keyword>
<dbReference type="GO" id="GO:0008270">
    <property type="term" value="F:zinc ion binding"/>
    <property type="evidence" value="ECO:0007669"/>
    <property type="project" value="UniProtKB-KW"/>
</dbReference>
<evidence type="ECO:0000313" key="9">
    <source>
        <dbReference type="EMBL" id="PIR83369.1"/>
    </source>
</evidence>
<dbReference type="PANTHER" id="PTHR30446:SF0">
    <property type="entry name" value="RECOMBINATION PROTEIN RECR"/>
    <property type="match status" value="1"/>
</dbReference>
<reference evidence="10" key="1">
    <citation type="submission" date="2017-09" db="EMBL/GenBank/DDBJ databases">
        <title>Depth-based differentiation of microbial function through sediment-hosted aquifers and enrichment of novel symbionts in the deep terrestrial subsurface.</title>
        <authorList>
            <person name="Probst A.J."/>
            <person name="Ladd B."/>
            <person name="Jarett J.K."/>
            <person name="Geller-Mcgrath D.E."/>
            <person name="Sieber C.M.K."/>
            <person name="Emerson J.B."/>
            <person name="Anantharaman K."/>
            <person name="Thomas B.C."/>
            <person name="Malmstrom R."/>
            <person name="Stieglmeier M."/>
            <person name="Klingl A."/>
            <person name="Woyke T."/>
            <person name="Ryan C.M."/>
            <person name="Banfield J.F."/>
        </authorList>
    </citation>
    <scope>NUCLEOTIDE SEQUENCE [LARGE SCALE GENOMIC DNA]</scope>
</reference>
<dbReference type="Pfam" id="PF21176">
    <property type="entry name" value="RecR_HhH"/>
    <property type="match status" value="1"/>
</dbReference>
<dbReference type="Pfam" id="PF13662">
    <property type="entry name" value="Toprim_4"/>
    <property type="match status" value="1"/>
</dbReference>
<evidence type="ECO:0000256" key="1">
    <source>
        <dbReference type="ARBA" id="ARBA00022723"/>
    </source>
</evidence>
<gene>
    <name evidence="7" type="primary">recR</name>
    <name evidence="9" type="ORF">COU19_00690</name>
</gene>
<keyword evidence="4 7" id="KW-0862">Zinc</keyword>
<keyword evidence="1 7" id="KW-0479">Metal-binding</keyword>
<dbReference type="Gene3D" id="3.40.1360.10">
    <property type="match status" value="1"/>
</dbReference>
<dbReference type="GO" id="GO:0003677">
    <property type="term" value="F:DNA binding"/>
    <property type="evidence" value="ECO:0007669"/>
    <property type="project" value="UniProtKB-UniRule"/>
</dbReference>
<feature type="domain" description="Toprim" evidence="8">
    <location>
        <begin position="90"/>
        <end position="185"/>
    </location>
</feature>
<dbReference type="Pfam" id="PF21175">
    <property type="entry name" value="RecR_C"/>
    <property type="match status" value="1"/>
</dbReference>
<evidence type="ECO:0000313" key="10">
    <source>
        <dbReference type="Proteomes" id="UP000230179"/>
    </source>
</evidence>
<name>A0A2H0UAC9_9BACT</name>
<dbReference type="GO" id="GO:0006310">
    <property type="term" value="P:DNA recombination"/>
    <property type="evidence" value="ECO:0007669"/>
    <property type="project" value="UniProtKB-UniRule"/>
</dbReference>
<dbReference type="InterPro" id="IPR023627">
    <property type="entry name" value="Rcmb_RecR"/>
</dbReference>
<dbReference type="GO" id="GO:0006281">
    <property type="term" value="P:DNA repair"/>
    <property type="evidence" value="ECO:0007669"/>
    <property type="project" value="UniProtKB-UniRule"/>
</dbReference>
<dbReference type="SMART" id="SM00493">
    <property type="entry name" value="TOPRIM"/>
    <property type="match status" value="1"/>
</dbReference>
<evidence type="ECO:0000259" key="8">
    <source>
        <dbReference type="PROSITE" id="PS50880"/>
    </source>
</evidence>
<dbReference type="InterPro" id="IPR006171">
    <property type="entry name" value="TOPRIM_dom"/>
</dbReference>
<comment type="caution">
    <text evidence="7">Lacks conserved residue(s) required for the propagation of feature annotation.</text>
</comment>